<dbReference type="PROSITE" id="PS51192">
    <property type="entry name" value="HELICASE_ATP_BIND_1"/>
    <property type="match status" value="1"/>
</dbReference>
<proteinExistence type="inferred from homology"/>
<evidence type="ECO:0000256" key="3">
    <source>
        <dbReference type="ARBA" id="ARBA00022801"/>
    </source>
</evidence>
<evidence type="ECO:0000259" key="9">
    <source>
        <dbReference type="PROSITE" id="PS51194"/>
    </source>
</evidence>
<dbReference type="GO" id="GO:0003724">
    <property type="term" value="F:RNA helicase activity"/>
    <property type="evidence" value="ECO:0007669"/>
    <property type="project" value="UniProtKB-EC"/>
</dbReference>
<dbReference type="GO" id="GO:0016787">
    <property type="term" value="F:hydrolase activity"/>
    <property type="evidence" value="ECO:0007669"/>
    <property type="project" value="UniProtKB-KW"/>
</dbReference>
<feature type="region of interest" description="Disordered" evidence="7">
    <location>
        <begin position="80"/>
        <end position="124"/>
    </location>
</feature>
<dbReference type="GO" id="GO:0005524">
    <property type="term" value="F:ATP binding"/>
    <property type="evidence" value="ECO:0007669"/>
    <property type="project" value="UniProtKB-KW"/>
</dbReference>
<comment type="similarity">
    <text evidence="6">Belongs to the DEAD box helicase family.</text>
</comment>
<dbReference type="InterPro" id="IPR000629">
    <property type="entry name" value="RNA-helicase_DEAD-box_CS"/>
</dbReference>
<evidence type="ECO:0000256" key="2">
    <source>
        <dbReference type="ARBA" id="ARBA00022741"/>
    </source>
</evidence>
<feature type="compositionally biased region" description="Low complexity" evidence="7">
    <location>
        <begin position="105"/>
        <end position="114"/>
    </location>
</feature>
<accession>A0A9W7FQJ8</accession>
<sequence length="681" mass="76365">MDNSGAAVPPEIMAQLASLPDSERDQAIQSFLAAKRAEERAEMKALERKKKAEREKVKDIKTELSEKTGNKITFVSKKRRLEMKAEEEKAAAEATKKQAKKPSSNNNNNNNNRNMPPPVNQSQSHLNNMQIREIRHQYVGRTSEEIEYDEFKKKEKQKKDKRRQFKFQWDADEDTSRDADPLYDASVMRVQLKEKKKLDPLLVQNSQNSSKLASRHTVYSKPLTEMTTRDWRIIREDFDIRVRGGKAPNPLRTFEEADPKIHEDVMWAIKNTLKYTDPSPIQRQAIPIGLKRRDMIGIAETGSGKTAAFGIPMVNYVLGLSTAVLESVNDEGPLAIVMAPTRELALQIEEEITKLLSAQSLCKSLAIVGGQDVEQQAFTLRNGVHIVVGTPGRMQDMLDSSYLVLNQCSYIILDEADRMLDMGFEPQMTAILEAMSGIMKSADEQEAYLQEMKDVEAGLTSDVPKFRLTAMFSATMPAEVERLARTFLRHPAIISVGDQGGSGKNKRIEQRTLFISKAQKEKELAGFTKSLTPNDKVMVFVNEKKHAEHVSKCIEKAGRKTVVLHGGKAQALREESLALFKQGGYVLVATDVAGRGIDVDNVTHVVNYDLPTKIDNYCHRIGRTGRAGKSGIAYNFLTDSDTEIMPALLKYLKETGAFIPDKLEHSKHAKGGGDTDTFYMK</sequence>
<dbReference type="InterPro" id="IPR027417">
    <property type="entry name" value="P-loop_NTPase"/>
</dbReference>
<evidence type="ECO:0000256" key="4">
    <source>
        <dbReference type="ARBA" id="ARBA00022806"/>
    </source>
</evidence>
<gene>
    <name evidence="10" type="ORF">TrLO_g12951</name>
</gene>
<dbReference type="PROSITE" id="PS00039">
    <property type="entry name" value="DEAD_ATP_HELICASE"/>
    <property type="match status" value="1"/>
</dbReference>
<evidence type="ECO:0000313" key="11">
    <source>
        <dbReference type="Proteomes" id="UP001165122"/>
    </source>
</evidence>
<feature type="compositionally biased region" description="Basic and acidic residues" evidence="7">
    <location>
        <begin position="82"/>
        <end position="96"/>
    </location>
</feature>
<keyword evidence="4 6" id="KW-0347">Helicase</keyword>
<dbReference type="EC" id="3.6.4.13" evidence="1"/>
<evidence type="ECO:0000259" key="8">
    <source>
        <dbReference type="PROSITE" id="PS51192"/>
    </source>
</evidence>
<dbReference type="PANTHER" id="PTHR47958">
    <property type="entry name" value="ATP-DEPENDENT RNA HELICASE DBP3"/>
    <property type="match status" value="1"/>
</dbReference>
<protein>
    <recommendedName>
        <fullName evidence="1">RNA helicase</fullName>
        <ecNumber evidence="1">3.6.4.13</ecNumber>
    </recommendedName>
</protein>
<keyword evidence="2 6" id="KW-0547">Nucleotide-binding</keyword>
<dbReference type="InterPro" id="IPR011545">
    <property type="entry name" value="DEAD/DEAH_box_helicase_dom"/>
</dbReference>
<keyword evidence="3 6" id="KW-0378">Hydrolase</keyword>
<dbReference type="OrthoDB" id="196131at2759"/>
<evidence type="ECO:0000256" key="5">
    <source>
        <dbReference type="ARBA" id="ARBA00022840"/>
    </source>
</evidence>
<evidence type="ECO:0000256" key="6">
    <source>
        <dbReference type="RuleBase" id="RU000492"/>
    </source>
</evidence>
<dbReference type="SMART" id="SM00490">
    <property type="entry name" value="HELICc"/>
    <property type="match status" value="1"/>
</dbReference>
<dbReference type="Proteomes" id="UP001165122">
    <property type="component" value="Unassembled WGS sequence"/>
</dbReference>
<dbReference type="CDD" id="cd17945">
    <property type="entry name" value="DEADc_DDX23"/>
    <property type="match status" value="1"/>
</dbReference>
<dbReference type="GO" id="GO:0003676">
    <property type="term" value="F:nucleic acid binding"/>
    <property type="evidence" value="ECO:0007669"/>
    <property type="project" value="InterPro"/>
</dbReference>
<feature type="domain" description="Helicase C-terminal" evidence="9">
    <location>
        <begin position="510"/>
        <end position="667"/>
    </location>
</feature>
<keyword evidence="5 6" id="KW-0067">ATP-binding</keyword>
<dbReference type="EMBL" id="BRXW01000246">
    <property type="protein sequence ID" value="GMI16208.1"/>
    <property type="molecule type" value="Genomic_DNA"/>
</dbReference>
<comment type="caution">
    <text evidence="10">The sequence shown here is derived from an EMBL/GenBank/DDBJ whole genome shotgun (WGS) entry which is preliminary data.</text>
</comment>
<dbReference type="PROSITE" id="PS51194">
    <property type="entry name" value="HELICASE_CTER"/>
    <property type="match status" value="1"/>
</dbReference>
<dbReference type="InterPro" id="IPR001650">
    <property type="entry name" value="Helicase_C-like"/>
</dbReference>
<name>A0A9W7FQJ8_9STRA</name>
<dbReference type="Pfam" id="PF00270">
    <property type="entry name" value="DEAD"/>
    <property type="match status" value="1"/>
</dbReference>
<dbReference type="CDD" id="cd18787">
    <property type="entry name" value="SF2_C_DEAD"/>
    <property type="match status" value="1"/>
</dbReference>
<evidence type="ECO:0000313" key="10">
    <source>
        <dbReference type="EMBL" id="GMI16208.1"/>
    </source>
</evidence>
<dbReference type="Pfam" id="PF00271">
    <property type="entry name" value="Helicase_C"/>
    <property type="match status" value="1"/>
</dbReference>
<dbReference type="AlphaFoldDB" id="A0A9W7FQJ8"/>
<organism evidence="10 11">
    <name type="scientific">Triparma laevis f. longispina</name>
    <dbReference type="NCBI Taxonomy" id="1714387"/>
    <lineage>
        <taxon>Eukaryota</taxon>
        <taxon>Sar</taxon>
        <taxon>Stramenopiles</taxon>
        <taxon>Ochrophyta</taxon>
        <taxon>Bolidophyceae</taxon>
        <taxon>Parmales</taxon>
        <taxon>Triparmaceae</taxon>
        <taxon>Triparma</taxon>
    </lineage>
</organism>
<keyword evidence="11" id="KW-1185">Reference proteome</keyword>
<evidence type="ECO:0000256" key="1">
    <source>
        <dbReference type="ARBA" id="ARBA00012552"/>
    </source>
</evidence>
<dbReference type="SMART" id="SM00487">
    <property type="entry name" value="DEXDc"/>
    <property type="match status" value="1"/>
</dbReference>
<evidence type="ECO:0000256" key="7">
    <source>
        <dbReference type="SAM" id="MobiDB-lite"/>
    </source>
</evidence>
<dbReference type="SUPFAM" id="SSF52540">
    <property type="entry name" value="P-loop containing nucleoside triphosphate hydrolases"/>
    <property type="match status" value="1"/>
</dbReference>
<feature type="domain" description="Helicase ATP-binding" evidence="8">
    <location>
        <begin position="286"/>
        <end position="494"/>
    </location>
</feature>
<reference evidence="11" key="1">
    <citation type="journal article" date="2023" name="Commun. Biol.">
        <title>Genome analysis of Parmales, the sister group of diatoms, reveals the evolutionary specialization of diatoms from phago-mixotrophs to photoautotrophs.</title>
        <authorList>
            <person name="Ban H."/>
            <person name="Sato S."/>
            <person name="Yoshikawa S."/>
            <person name="Yamada K."/>
            <person name="Nakamura Y."/>
            <person name="Ichinomiya M."/>
            <person name="Sato N."/>
            <person name="Blanc-Mathieu R."/>
            <person name="Endo H."/>
            <person name="Kuwata A."/>
            <person name="Ogata H."/>
        </authorList>
    </citation>
    <scope>NUCLEOTIDE SEQUENCE [LARGE SCALE GENOMIC DNA]</scope>
    <source>
        <strain evidence="11">NIES 3700</strain>
    </source>
</reference>
<dbReference type="Gene3D" id="3.40.50.300">
    <property type="entry name" value="P-loop containing nucleotide triphosphate hydrolases"/>
    <property type="match status" value="2"/>
</dbReference>
<dbReference type="InterPro" id="IPR014001">
    <property type="entry name" value="Helicase_ATP-bd"/>
</dbReference>